<proteinExistence type="inferred from homology"/>
<reference evidence="2" key="2">
    <citation type="submission" date="2021-01" db="UniProtKB">
        <authorList>
            <consortium name="EnsemblMetazoa"/>
        </authorList>
    </citation>
    <scope>IDENTIFICATION</scope>
</reference>
<name>A0A7M7PEJ2_STRPU</name>
<dbReference type="PANTHER" id="PTHR11215:SF1">
    <property type="entry name" value="MYG1 EXONUCLEASE"/>
    <property type="match status" value="1"/>
</dbReference>
<dbReference type="Proteomes" id="UP000007110">
    <property type="component" value="Unassembled WGS sequence"/>
</dbReference>
<protein>
    <submittedName>
        <fullName evidence="2">Uncharacterized protein</fullName>
    </submittedName>
</protein>
<evidence type="ECO:0000313" key="3">
    <source>
        <dbReference type="Proteomes" id="UP000007110"/>
    </source>
</evidence>
<dbReference type="GO" id="GO:0005634">
    <property type="term" value="C:nucleus"/>
    <property type="evidence" value="ECO:0000318"/>
    <property type="project" value="GO_Central"/>
</dbReference>
<dbReference type="OrthoDB" id="10265310at2759"/>
<keyword evidence="3" id="KW-1185">Reference proteome</keyword>
<organism evidence="2 3">
    <name type="scientific">Strongylocentrotus purpuratus</name>
    <name type="common">Purple sea urchin</name>
    <dbReference type="NCBI Taxonomy" id="7668"/>
    <lineage>
        <taxon>Eukaryota</taxon>
        <taxon>Metazoa</taxon>
        <taxon>Echinodermata</taxon>
        <taxon>Eleutherozoa</taxon>
        <taxon>Echinozoa</taxon>
        <taxon>Echinoidea</taxon>
        <taxon>Euechinoidea</taxon>
        <taxon>Echinacea</taxon>
        <taxon>Camarodonta</taxon>
        <taxon>Echinidea</taxon>
        <taxon>Strongylocentrotidae</taxon>
        <taxon>Strongylocentrotus</taxon>
    </lineage>
</organism>
<dbReference type="KEGG" id="spu:593963"/>
<dbReference type="AlphaFoldDB" id="A0A7M7PEJ2"/>
<dbReference type="OMA" id="FHCDEVV"/>
<accession>A0A7M7PEJ2</accession>
<dbReference type="RefSeq" id="XP_030849161.1">
    <property type="nucleotide sequence ID" value="XM_030993301.1"/>
</dbReference>
<evidence type="ECO:0000313" key="2">
    <source>
        <dbReference type="EnsemblMetazoa" id="XP_030849161"/>
    </source>
</evidence>
<dbReference type="EnsemblMetazoa" id="XM_030993301">
    <property type="protein sequence ID" value="XP_030849161"/>
    <property type="gene ID" value="LOC593963"/>
</dbReference>
<dbReference type="FunCoup" id="A0A7M7PEJ2">
    <property type="interactions" value="2111"/>
</dbReference>
<comment type="similarity">
    <text evidence="1">Belongs to the MYG1 family.</text>
</comment>
<sequence length="382" mass="44011">MLMRRIPSIFHFSRVYHQHIWIKDQVGNFLIRKYNILSRNTMSDDNGSGSKRTCVRIGTHNGTFHCDETLACYMLQRLPQYKDAEIVRTRDPAVLETCDIVVDVGGVFDPKRHRYDHHQRTFKDTMNSLNAEMPWTIKLSSAGLVYFHFGKEVIWRTLDLSPDDPDVTSVYNKVYDNFMQEVDAIDNGVDQTDEKPRYVVSTNLSARVGHLNPKWNDEVQDYESGFKKAVELTGKEFLDRVNYYGKVWLPARSVVKTALQERFNVDACGEIITFPQGGCPWKEHLFELEKILDLELPIKYVLYPDNSGAWRIQCVPINRHSFDNRLSLPEKWRGVRDEALSELSGIYGCIFVHASGFIGGNKSKEGALQMARKSLQMGQEMD</sequence>
<dbReference type="InParanoid" id="A0A7M7PEJ2"/>
<dbReference type="GO" id="GO:0005737">
    <property type="term" value="C:cytoplasm"/>
    <property type="evidence" value="ECO:0000318"/>
    <property type="project" value="GO_Central"/>
</dbReference>
<reference evidence="3" key="1">
    <citation type="submission" date="2015-02" db="EMBL/GenBank/DDBJ databases">
        <title>Genome sequencing for Strongylocentrotus purpuratus.</title>
        <authorList>
            <person name="Murali S."/>
            <person name="Liu Y."/>
            <person name="Vee V."/>
            <person name="English A."/>
            <person name="Wang M."/>
            <person name="Skinner E."/>
            <person name="Han Y."/>
            <person name="Muzny D.M."/>
            <person name="Worley K.C."/>
            <person name="Gibbs R.A."/>
        </authorList>
    </citation>
    <scope>NUCLEOTIDE SEQUENCE</scope>
</reference>
<evidence type="ECO:0000256" key="1">
    <source>
        <dbReference type="ARBA" id="ARBA00010105"/>
    </source>
</evidence>
<dbReference type="PANTHER" id="PTHR11215">
    <property type="entry name" value="METAL DEPENDENT HYDROLASE - RELATED"/>
    <property type="match status" value="1"/>
</dbReference>
<dbReference type="CTD" id="60314"/>
<dbReference type="GeneID" id="593963"/>
<dbReference type="Pfam" id="PF03690">
    <property type="entry name" value="MYG1_exonuc"/>
    <property type="match status" value="1"/>
</dbReference>
<dbReference type="InterPro" id="IPR003226">
    <property type="entry name" value="MYG1_exonuclease"/>
</dbReference>